<dbReference type="KEGG" id="cgo:Corgl_1264"/>
<gene>
    <name evidence="1" type="ordered locus">Corgl_1264</name>
</gene>
<sequence length="95" mass="10405">MRDLRIPVRAEGLSRRDLGRRHRDYCYALEQTGLNRNTTLTKLGNKAFSNRAATDSSKVPVSALSTTGLESNRTSLGAAADACSRALFDYNQGVK</sequence>
<accession>F2N8I2</accession>
<name>F2N8I2_CORGP</name>
<protein>
    <submittedName>
        <fullName evidence="1">Uncharacterized protein</fullName>
    </submittedName>
</protein>
<organism evidence="1 2">
    <name type="scientific">Coriobacterium glomerans (strain ATCC 49209 / DSM 20642 / JCM 10262 / PW2)</name>
    <dbReference type="NCBI Taxonomy" id="700015"/>
    <lineage>
        <taxon>Bacteria</taxon>
        <taxon>Bacillati</taxon>
        <taxon>Actinomycetota</taxon>
        <taxon>Coriobacteriia</taxon>
        <taxon>Coriobacteriales</taxon>
        <taxon>Coriobacteriaceae</taxon>
        <taxon>Coriobacterium</taxon>
    </lineage>
</organism>
<reference evidence="2" key="1">
    <citation type="journal article" date="2013" name="Stand. Genomic Sci.">
        <title>Complete genome sequence of Coriobacterium glomerans type strain (PW2(T)) from the midgut of Pyrrhocoris apterus L. (red soldier bug).</title>
        <authorList>
            <person name="Stackebrandt E."/>
            <person name="Zeytun A."/>
            <person name="Lapidus A."/>
            <person name="Nolan M."/>
            <person name="Lucas S."/>
            <person name="Hammon N."/>
            <person name="Deshpande S."/>
            <person name="Cheng J.F."/>
            <person name="Tapia R."/>
            <person name="Goodwin L.A."/>
            <person name="Pitluck S."/>
            <person name="Liolios K."/>
            <person name="Pagani I."/>
            <person name="Ivanova N."/>
            <person name="Mavromatis K."/>
            <person name="Mikhailova N."/>
            <person name="Huntemann M."/>
            <person name="Pati A."/>
            <person name="Chen A."/>
            <person name="Palaniappan K."/>
            <person name="Chang Y.J."/>
            <person name="Land M."/>
            <person name="Hauser L."/>
            <person name="Rohde M."/>
            <person name="Pukall R."/>
            <person name="Goker M."/>
            <person name="Detter J.C."/>
            <person name="Woyke T."/>
            <person name="Bristow J."/>
            <person name="Eisen J.A."/>
            <person name="Markowitz V."/>
            <person name="Hugenholtz P."/>
            <person name="Kyrpides N.C."/>
            <person name="Klenk H.P."/>
        </authorList>
    </citation>
    <scope>NUCLEOTIDE SEQUENCE</scope>
    <source>
        <strain evidence="2">ATCC 49209 / DSM 20642 / JCM 10262 / PW2</strain>
    </source>
</reference>
<dbReference type="Proteomes" id="UP000006851">
    <property type="component" value="Chromosome"/>
</dbReference>
<dbReference type="RefSeq" id="WP_013709108.1">
    <property type="nucleotide sequence ID" value="NC_015389.1"/>
</dbReference>
<dbReference type="AlphaFoldDB" id="F2N8I2"/>
<proteinExistence type="predicted"/>
<dbReference type="STRING" id="700015.Corgl_1264"/>
<dbReference type="EMBL" id="CP002628">
    <property type="protein sequence ID" value="AEB07365.1"/>
    <property type="molecule type" value="Genomic_DNA"/>
</dbReference>
<keyword evidence="2" id="KW-1185">Reference proteome</keyword>
<dbReference type="HOGENOM" id="CLU_2368085_0_0_11"/>
<evidence type="ECO:0000313" key="1">
    <source>
        <dbReference type="EMBL" id="AEB07365.1"/>
    </source>
</evidence>
<evidence type="ECO:0000313" key="2">
    <source>
        <dbReference type="Proteomes" id="UP000006851"/>
    </source>
</evidence>